<dbReference type="Proteomes" id="UP000824782">
    <property type="component" value="Unassembled WGS sequence"/>
</dbReference>
<comment type="caution">
    <text evidence="1">The sequence shown here is derived from an EMBL/GenBank/DDBJ whole genome shotgun (WGS) entry which is preliminary data.</text>
</comment>
<gene>
    <name evidence="1" type="ORF">GDO81_018465</name>
</gene>
<name>A0AAV6ZUD9_ENGPU</name>
<reference evidence="1" key="1">
    <citation type="thesis" date="2020" institute="ProQuest LLC" country="789 East Eisenhower Parkway, Ann Arbor, MI, USA">
        <title>Comparative Genomics and Chromosome Evolution.</title>
        <authorList>
            <person name="Mudd A.B."/>
        </authorList>
    </citation>
    <scope>NUCLEOTIDE SEQUENCE</scope>
    <source>
        <strain evidence="1">237g6f4</strain>
        <tissue evidence="1">Blood</tissue>
    </source>
</reference>
<organism evidence="1 2">
    <name type="scientific">Engystomops pustulosus</name>
    <name type="common">Tungara frog</name>
    <name type="synonym">Physalaemus pustulosus</name>
    <dbReference type="NCBI Taxonomy" id="76066"/>
    <lineage>
        <taxon>Eukaryota</taxon>
        <taxon>Metazoa</taxon>
        <taxon>Chordata</taxon>
        <taxon>Craniata</taxon>
        <taxon>Vertebrata</taxon>
        <taxon>Euteleostomi</taxon>
        <taxon>Amphibia</taxon>
        <taxon>Batrachia</taxon>
        <taxon>Anura</taxon>
        <taxon>Neobatrachia</taxon>
        <taxon>Hyloidea</taxon>
        <taxon>Leptodactylidae</taxon>
        <taxon>Leiuperinae</taxon>
        <taxon>Engystomops</taxon>
    </lineage>
</organism>
<evidence type="ECO:0000313" key="1">
    <source>
        <dbReference type="EMBL" id="KAG8551102.1"/>
    </source>
</evidence>
<proteinExistence type="predicted"/>
<evidence type="ECO:0000313" key="2">
    <source>
        <dbReference type="Proteomes" id="UP000824782"/>
    </source>
</evidence>
<keyword evidence="2" id="KW-1185">Reference proteome</keyword>
<dbReference type="EMBL" id="WNYA01000012">
    <property type="protein sequence ID" value="KAG8551102.1"/>
    <property type="molecule type" value="Genomic_DNA"/>
</dbReference>
<dbReference type="AlphaFoldDB" id="A0AAV6ZUD9"/>
<sequence>MWKMFYAEITSCFSSENSHQVEAFLMSRMWKMFYLLFLVNDQKAVFVLLTSGLRPFSPISEFLNLVNLPTSYVPLGHFPNCPHSSHILVNPFRNDGHWCRNVRVSF</sequence>
<accession>A0AAV6ZUD9</accession>
<protein>
    <submittedName>
        <fullName evidence="1">Uncharacterized protein</fullName>
    </submittedName>
</protein>